<accession>A0AAW2YWB2</accession>
<proteinExistence type="predicted"/>
<evidence type="ECO:0000313" key="2">
    <source>
        <dbReference type="Proteomes" id="UP001431209"/>
    </source>
</evidence>
<dbReference type="AlphaFoldDB" id="A0AAW2YWB2"/>
<dbReference type="Proteomes" id="UP001431209">
    <property type="component" value="Unassembled WGS sequence"/>
</dbReference>
<organism evidence="1 2">
    <name type="scientific">Acrasis kona</name>
    <dbReference type="NCBI Taxonomy" id="1008807"/>
    <lineage>
        <taxon>Eukaryota</taxon>
        <taxon>Discoba</taxon>
        <taxon>Heterolobosea</taxon>
        <taxon>Tetramitia</taxon>
        <taxon>Eutetramitia</taxon>
        <taxon>Acrasidae</taxon>
        <taxon>Acrasis</taxon>
    </lineage>
</organism>
<evidence type="ECO:0000313" key="1">
    <source>
        <dbReference type="EMBL" id="KAL0481772.1"/>
    </source>
</evidence>
<gene>
    <name evidence="1" type="ORF">AKO1_012416</name>
</gene>
<name>A0AAW2YWB2_9EUKA</name>
<dbReference type="EMBL" id="JAOPGA020000791">
    <property type="protein sequence ID" value="KAL0481772.1"/>
    <property type="molecule type" value="Genomic_DNA"/>
</dbReference>
<keyword evidence="2" id="KW-1185">Reference proteome</keyword>
<protein>
    <submittedName>
        <fullName evidence="1">Uncharacterized protein</fullName>
    </submittedName>
</protein>
<comment type="caution">
    <text evidence="1">The sequence shown here is derived from an EMBL/GenBank/DDBJ whole genome shotgun (WGS) entry which is preliminary data.</text>
</comment>
<sequence length="126" mass="14321">MSIFSVSVIHHDDEHEKLSSELEACQKNTGLQYKWSLASVGVAVPLAIFLKGNVAAFLLPLLAGFGADAYELHNACLPQLKALDLYNLKRVKRDLRTRIELAKIQEQTWLRYTENLELKDEQPKEL</sequence>
<reference evidence="1 2" key="1">
    <citation type="submission" date="2024-03" db="EMBL/GenBank/DDBJ databases">
        <title>The Acrasis kona genome and developmental transcriptomes reveal deep origins of eukaryotic multicellular pathways.</title>
        <authorList>
            <person name="Sheikh S."/>
            <person name="Fu C.-J."/>
            <person name="Brown M.W."/>
            <person name="Baldauf S.L."/>
        </authorList>
    </citation>
    <scope>NUCLEOTIDE SEQUENCE [LARGE SCALE GENOMIC DNA]</scope>
    <source>
        <strain evidence="1 2">ATCC MYA-3509</strain>
    </source>
</reference>